<dbReference type="InterPro" id="IPR011047">
    <property type="entry name" value="Quinoprotein_ADH-like_sf"/>
</dbReference>
<feature type="region of interest" description="Disordered" evidence="14">
    <location>
        <begin position="123"/>
        <end position="207"/>
    </location>
</feature>
<comment type="catalytic activity">
    <reaction evidence="10">
        <text>ATP + H2O = ADP + phosphate + H(+)</text>
        <dbReference type="Rhea" id="RHEA:13065"/>
        <dbReference type="ChEBI" id="CHEBI:15377"/>
        <dbReference type="ChEBI" id="CHEBI:15378"/>
        <dbReference type="ChEBI" id="CHEBI:30616"/>
        <dbReference type="ChEBI" id="CHEBI:43474"/>
        <dbReference type="ChEBI" id="CHEBI:456216"/>
        <dbReference type="EC" id="3.6.4.13"/>
    </reaction>
</comment>
<feature type="compositionally biased region" description="Basic and acidic residues" evidence="14">
    <location>
        <begin position="153"/>
        <end position="169"/>
    </location>
</feature>
<feature type="compositionally biased region" description="Low complexity" evidence="14">
    <location>
        <begin position="457"/>
        <end position="468"/>
    </location>
</feature>
<dbReference type="Pfam" id="PF12894">
    <property type="entry name" value="ANAPC4_WD40"/>
    <property type="match status" value="1"/>
</dbReference>
<dbReference type="PROSITE" id="PS51194">
    <property type="entry name" value="HELICASE_CTER"/>
    <property type="match status" value="1"/>
</dbReference>
<dbReference type="SMART" id="SM00487">
    <property type="entry name" value="DEXDc"/>
    <property type="match status" value="1"/>
</dbReference>
<evidence type="ECO:0000256" key="13">
    <source>
        <dbReference type="SAM" id="Coils"/>
    </source>
</evidence>
<dbReference type="SMART" id="SM00490">
    <property type="entry name" value="HELICc"/>
    <property type="match status" value="1"/>
</dbReference>
<gene>
    <name evidence="20" type="ORF">AZE42_01258</name>
</gene>
<dbReference type="SUPFAM" id="SSF48366">
    <property type="entry name" value="Ras GEF"/>
    <property type="match status" value="1"/>
</dbReference>
<dbReference type="InterPro" id="IPR050079">
    <property type="entry name" value="DEAD_box_RNA_helicase"/>
</dbReference>
<dbReference type="GO" id="GO:0003724">
    <property type="term" value="F:RNA helicase activity"/>
    <property type="evidence" value="ECO:0007669"/>
    <property type="project" value="UniProtKB-EC"/>
</dbReference>
<feature type="compositionally biased region" description="Basic and acidic residues" evidence="14">
    <location>
        <begin position="489"/>
        <end position="504"/>
    </location>
</feature>
<evidence type="ECO:0000256" key="10">
    <source>
        <dbReference type="ARBA" id="ARBA00047984"/>
    </source>
</evidence>
<dbReference type="Pfam" id="PF12896">
    <property type="entry name" value="ANAPC4"/>
    <property type="match status" value="1"/>
</dbReference>
<evidence type="ECO:0000256" key="11">
    <source>
        <dbReference type="PROSITE-ProRule" id="PRU00168"/>
    </source>
</evidence>
<feature type="region of interest" description="Disordered" evidence="14">
    <location>
        <begin position="535"/>
        <end position="556"/>
    </location>
</feature>
<dbReference type="Pfam" id="PF00270">
    <property type="entry name" value="DEAD"/>
    <property type="match status" value="1"/>
</dbReference>
<feature type="domain" description="DEAD-box RNA helicase Q" evidence="19">
    <location>
        <begin position="1256"/>
        <end position="1284"/>
    </location>
</feature>
<dbReference type="CDD" id="cd18787">
    <property type="entry name" value="SF2_C_DEAD"/>
    <property type="match status" value="1"/>
</dbReference>
<dbReference type="EMBL" id="LVVM01001351">
    <property type="protein sequence ID" value="OJA18708.1"/>
    <property type="molecule type" value="Genomic_DNA"/>
</dbReference>
<dbReference type="PROSITE" id="PS51195">
    <property type="entry name" value="Q_MOTIF"/>
    <property type="match status" value="1"/>
</dbReference>
<feature type="compositionally biased region" description="Low complexity" evidence="14">
    <location>
        <begin position="194"/>
        <end position="206"/>
    </location>
</feature>
<dbReference type="PROSITE" id="PS00039">
    <property type="entry name" value="DEAD_ATP_HELICASE"/>
    <property type="match status" value="1"/>
</dbReference>
<dbReference type="InterPro" id="IPR011545">
    <property type="entry name" value="DEAD/DEAH_box_helicase_dom"/>
</dbReference>
<dbReference type="Gene3D" id="3.40.50.300">
    <property type="entry name" value="P-loop containing nucleotide triphosphate hydrolases"/>
    <property type="match status" value="3"/>
</dbReference>
<keyword evidence="13" id="KW-0175">Coiled coil</keyword>
<feature type="compositionally biased region" description="Low complexity" evidence="14">
    <location>
        <begin position="45"/>
        <end position="62"/>
    </location>
</feature>
<keyword evidence="6" id="KW-0347">Helicase</keyword>
<dbReference type="GO" id="GO:0005634">
    <property type="term" value="C:nucleus"/>
    <property type="evidence" value="ECO:0007669"/>
    <property type="project" value="UniProtKB-SubCell"/>
</dbReference>
<organism evidence="20 21">
    <name type="scientific">Rhizopogon vesiculosus</name>
    <dbReference type="NCBI Taxonomy" id="180088"/>
    <lineage>
        <taxon>Eukaryota</taxon>
        <taxon>Fungi</taxon>
        <taxon>Dikarya</taxon>
        <taxon>Basidiomycota</taxon>
        <taxon>Agaricomycotina</taxon>
        <taxon>Agaricomycetes</taxon>
        <taxon>Agaricomycetidae</taxon>
        <taxon>Boletales</taxon>
        <taxon>Suillineae</taxon>
        <taxon>Rhizopogonaceae</taxon>
        <taxon>Rhizopogon</taxon>
    </lineage>
</organism>
<comment type="subcellular location">
    <subcellularLocation>
        <location evidence="1">Nucleus</location>
    </subcellularLocation>
</comment>
<dbReference type="SUPFAM" id="SSF50998">
    <property type="entry name" value="Quinoprotein alcohol dehydrogenase-like"/>
    <property type="match status" value="1"/>
</dbReference>
<feature type="region of interest" description="Disordered" evidence="14">
    <location>
        <begin position="717"/>
        <end position="739"/>
    </location>
</feature>
<dbReference type="Gene3D" id="1.20.870.10">
    <property type="entry name" value="Son of sevenless (SoS) protein Chain: S domain 1"/>
    <property type="match status" value="1"/>
</dbReference>
<dbReference type="InterPro" id="IPR024977">
    <property type="entry name" value="Apc4-like_WD40_dom"/>
</dbReference>
<feature type="domain" description="Helicase C-terminal" evidence="18">
    <location>
        <begin position="1474"/>
        <end position="1646"/>
    </location>
</feature>
<dbReference type="GO" id="GO:0005829">
    <property type="term" value="C:cytosol"/>
    <property type="evidence" value="ECO:0007669"/>
    <property type="project" value="TreeGrafter"/>
</dbReference>
<dbReference type="PROSITE" id="PS50212">
    <property type="entry name" value="RASGEF_NTER"/>
    <property type="match status" value="1"/>
</dbReference>
<evidence type="ECO:0000259" key="19">
    <source>
        <dbReference type="PROSITE" id="PS51195"/>
    </source>
</evidence>
<dbReference type="CDD" id="cd17947">
    <property type="entry name" value="DEADc_DDX27"/>
    <property type="match status" value="1"/>
</dbReference>
<dbReference type="InterPro" id="IPR027417">
    <property type="entry name" value="P-loop_NTPase"/>
</dbReference>
<dbReference type="GO" id="GO:0010467">
    <property type="term" value="P:gene expression"/>
    <property type="evidence" value="ECO:0007669"/>
    <property type="project" value="UniProtKB-ARBA"/>
</dbReference>
<feature type="compositionally biased region" description="Basic and acidic residues" evidence="14">
    <location>
        <begin position="26"/>
        <end position="39"/>
    </location>
</feature>
<dbReference type="InterPro" id="IPR036964">
    <property type="entry name" value="RASGEF_cat_dom_sf"/>
</dbReference>
<keyword evidence="5" id="KW-0378">Hydrolase</keyword>
<reference evidence="20 21" key="1">
    <citation type="submission" date="2016-03" db="EMBL/GenBank/DDBJ databases">
        <title>Comparative genomics of the ectomycorrhizal sister species Rhizopogon vinicolor and Rhizopogon vesiculosus (Basidiomycota: Boletales) reveals a divergence of the mating type B locus.</title>
        <authorList>
            <person name="Mujic A.B."/>
            <person name="Kuo A."/>
            <person name="Tritt A."/>
            <person name="Lipzen A."/>
            <person name="Chen C."/>
            <person name="Johnson J."/>
            <person name="Sharma A."/>
            <person name="Barry K."/>
            <person name="Grigoriev I.V."/>
            <person name="Spatafora J.W."/>
        </authorList>
    </citation>
    <scope>NUCLEOTIDE SEQUENCE [LARGE SCALE GENOMIC DNA]</scope>
    <source>
        <strain evidence="20 21">AM-OR11-056</strain>
    </source>
</reference>
<dbReference type="PROSITE" id="PS51192">
    <property type="entry name" value="HELICASE_ATP_BIND_1"/>
    <property type="match status" value="1"/>
</dbReference>
<sequence>MTTPTTTANHCLPAIPSLPPIQMPGDPDKNNYLDLEHDPIVSPLSTSSTAPQASFSSTSSSPVFPPDPPFVPGFSGISSLSSTDPALQSLRKSISVDSFHGYDRETSPRANGSRIHRGNTYSTAEVSSMGPLHCEPTFPQPYIRSRGASRLKRPGEGRRGSVKGKDHIRTGPRPGDLNLPPRTPAQARDDTSRLHTTSSLSSLQESTRSDSFDLRTTVFSGRNLLIDTVPPSLLPKEIAIAVVGSSGCGKSTFISEDARAHGASDIEALFASPSGNLTPVPFRYTRRIDWVLQRDFPSVKVVIYELDITVVRHGNLPPVNGVIVCYDTSDKTSFSPVEDFLRWIQPLRLSTVAVALKTDLNSVVDPEASSELLHIYDVGLAQVDHLGEAGRARMKRVFNWLTRSIFPGPHADLRNPASPDALTSPISWEARASTSSATHTASSSTASTRTMSQDQGSSLRHSPTSTLPSSPPPITTSPTRTRSTPDLLSAHEKSKPRDLPERKLSNAHSVTSFVGSSSINSSSINSLISRTDASLNVPENDHLDRPMSKEKDPRSGQYATLEELLDKLLFLAVSGDDPTFISHFLLTYRRFASPRSILLAMQKRMRQLDDSSGDPMFASYAQMRICHLLETWMQTYPQDFAVPGAHGALNALVKSIVGKTYLLHYGSDFLPFLSHLPNIVDTDAAWALKTEIPVDESEDSYSISDGEEETLVVEAESPSMSRSSIIPSNDSPPNPLSVRERKSSLPLSAKIFTPVNSSNYQGDALDMSPKDLLNKLRSNASILATFDCAEVAEEITRVEAKLFIDIEVSTASAAIIVFLTIFLQPRHWLQYTLIPGRKDPELDSISRFNAISNHLADWVVSLILCHDKPKLRAKQIERFVDIAHKLRALNNYSALRAFVAGINNSTFSGDETMEIFKSRSPDHFKNLLSWDVLLQHRGAHQAYRMALKNTKGACIPALEVHMSDLIRAHEGNPNVSPDDPTKIHWGKFNMFGRFIQTTTHCQIQCQTTSDYCLSSRDRILKVVFNEFVICKYLEWPLSQTRTSLTNLSVPRYLEQYHANIPHSLREEMQDFFAEYCNPAEEISPAYIGIFLYVSASCLCAMDFVMTIESDDESRPQRKDSKKQQVDDAAHLNPDFQFDVVGDPYTDFLEFSAQQDIVKKISKPDPVSVDEIIERRKLKNVASKRKRQESEDDTEDGMESDASSAEDFPQADESGDEDDPLATSGEENDESAQSTQAEKDRKAAFFDSEAAPTGNHSSFLTMNLSRPIHKALANLGFHAPTPIQAATIPVALLGKDVVGNAVTGSGKTAAFTIPMLERLLYREKGKHAAATRCLVLVPTRELAVQCYEVGSKLAAHTDIRFCLVVGGLSLKSQEATLRTRPDVVIATPGRLIDHLRNSPSFALDALDVLVLDEADRMLSDGFADELAEIIKSCPVSRQTMLFSATMTDTVDELVKMSLNKPVRLFVDPKRTTARGLTQEFVRVRTEKEADRTGLLVSLCKRTFRQRVIIFFNSKKLAHQMRIVFGLLDMKAEELHGDLSQEQRLRALQLFRDAQVDYLMATDLASRGLDIKGIETVINYDMPNQLSQYLHRVGRTARAGKSGRSVTLVGEGDRKILKAAIKHSTGEDNIRHRLVPADIFPKWAKRIEALKDEVATVLQEEKEEKQIRQAEMELRKGQNMIEHQDEIFSRPARTWFQSEKEKAKAVATSKEQHVNGTTLTAKGKPKAIEEPKPKRDKFAGLTRKAKRRKLALEADKELGQMGAVNAAIRSAKKATRPAKIGIPDHRTVSTSKKTKTRKATSRAGGAFDRDLSSKAILESKNTWDTFGAGGNMEHNAFASLAVLQLSSPCRLLSSACCPDKDLVVLVSRLGGRDRLTLWKMQGAKKWDIEVGCDENAIESVSALAWSPCGQTIAVTHGFSRITLHSVQDGRIERSLTIPTSSHNSEQRHRITGAWWFSGCRDLPRSTIPDIFKRNEITTGSALSILKVLPLLDPLREEDHKLTATDIFAFQGTQTRAALKSSAPEVINDWPSLLPDPSLASLCPPVLTDEQGKTAKEKPVNLTMEDENSLLVIGDDDGMLHCFLDGSYYLGPINTLPSTVPTAVFKDPKQPLFLLHPQPLASDFLSATFAPLSVELPLLASHRIRDFARISSAARELMWYIMRVIEELREVWFGSGSMTGAREAGPKWIQLLETRLRDQFGYKEPSAILELTGLLVAGLSSDGLSDFFSSSEQMSERALQKWESTVADALIKLRDLTTLRLVPALQRLHIIMEEVRGCPQFVLFGFNTNDITHCLFSLKQAIFVASLLAFQARGELGSFKHFMSFLRYEIPLASNSTETRPPPEHDILEVNHYLMSGLKTSQIDRWFTGPAPQFDPGELGLPRHSTDTNKVLEEALEQAYAALQDPSQTSWQPKVSTTDKSHLDRNLWVLVQDLATRCQRVFAHVSKATSRSTIMSGNGGATPFQVGEASSTDAGDAGGVCQFVRERVAQRNEPGNHLQHLAIYLASEMRPLFCLTRAPYAKFAAGIPLHIDITVMECSVAGHESGDAIDIHLCNAEFFDDEILVIVYKVRGTDGPMFAATVQYSALEYETLQSEGYVSGPARKDIMANVLQRLKHLPSKVIPIKRRRQLTACRDGSVSLAVNGRVGRRVMCILDGVGTTMEILDMEGDEDMEAEDESEMDSSGA</sequence>
<evidence type="ECO:0000256" key="3">
    <source>
        <dbReference type="ARBA" id="ARBA00022517"/>
    </source>
</evidence>
<evidence type="ECO:0000256" key="14">
    <source>
        <dbReference type="SAM" id="MobiDB-lite"/>
    </source>
</evidence>
<dbReference type="GO" id="GO:0007264">
    <property type="term" value="P:small GTPase-mediated signal transduction"/>
    <property type="evidence" value="ECO:0007669"/>
    <property type="project" value="InterPro"/>
</dbReference>
<dbReference type="Gene3D" id="1.10.840.10">
    <property type="entry name" value="Ras guanine-nucleotide exchange factors catalytic domain"/>
    <property type="match status" value="1"/>
</dbReference>
<feature type="region of interest" description="Disordered" evidence="14">
    <location>
        <begin position="430"/>
        <end position="504"/>
    </location>
</feature>
<dbReference type="STRING" id="180088.A0A1J8R463"/>
<keyword evidence="21" id="KW-1185">Reference proteome</keyword>
<dbReference type="InterPro" id="IPR000629">
    <property type="entry name" value="RNA-helicase_DEAD-box_CS"/>
</dbReference>
<dbReference type="InterPro" id="IPR014001">
    <property type="entry name" value="Helicase_ATP-bd"/>
</dbReference>
<dbReference type="EC" id="3.6.4.13" evidence="2"/>
<dbReference type="InterPro" id="IPR001895">
    <property type="entry name" value="RASGEF_cat_dom"/>
</dbReference>
<feature type="compositionally biased region" description="Low complexity" evidence="14">
    <location>
        <begin position="430"/>
        <end position="450"/>
    </location>
</feature>
<feature type="domain" description="N-terminal Ras-GEF" evidence="16">
    <location>
        <begin position="552"/>
        <end position="677"/>
    </location>
</feature>
<keyword evidence="8" id="KW-0694">RNA-binding</keyword>
<evidence type="ECO:0000256" key="1">
    <source>
        <dbReference type="ARBA" id="ARBA00004123"/>
    </source>
</evidence>
<keyword evidence="11" id="KW-0344">Guanine-nucleotide releasing factor</keyword>
<feature type="compositionally biased region" description="Acidic residues" evidence="14">
    <location>
        <begin position="1189"/>
        <end position="1198"/>
    </location>
</feature>
<accession>A0A1J8R463</accession>
<evidence type="ECO:0000259" key="15">
    <source>
        <dbReference type="PROSITE" id="PS50009"/>
    </source>
</evidence>
<dbReference type="OrthoDB" id="10259843at2759"/>
<keyword evidence="4" id="KW-0547">Nucleotide-binding</keyword>
<dbReference type="Pfam" id="PF00617">
    <property type="entry name" value="RasGEF"/>
    <property type="match status" value="1"/>
</dbReference>
<feature type="compositionally biased region" description="Basic and acidic residues" evidence="14">
    <location>
        <begin position="539"/>
        <end position="554"/>
    </location>
</feature>
<keyword evidence="7" id="KW-0067">ATP-binding</keyword>
<dbReference type="InterPro" id="IPR014014">
    <property type="entry name" value="RNA_helicase_DEAD_Q_motif"/>
</dbReference>
<evidence type="ECO:0000313" key="20">
    <source>
        <dbReference type="EMBL" id="OJA18708.1"/>
    </source>
</evidence>
<feature type="coiled-coil region" evidence="13">
    <location>
        <begin position="1642"/>
        <end position="1678"/>
    </location>
</feature>
<feature type="region of interest" description="Disordered" evidence="14">
    <location>
        <begin position="1179"/>
        <end position="1240"/>
    </location>
</feature>
<evidence type="ECO:0000256" key="5">
    <source>
        <dbReference type="ARBA" id="ARBA00022801"/>
    </source>
</evidence>
<evidence type="ECO:0000259" key="18">
    <source>
        <dbReference type="PROSITE" id="PS51194"/>
    </source>
</evidence>
<dbReference type="SUPFAM" id="SSF52540">
    <property type="entry name" value="P-loop containing nucleoside triphosphate hydrolases"/>
    <property type="match status" value="2"/>
</dbReference>
<feature type="domain" description="Ras-GEF" evidence="15">
    <location>
        <begin position="787"/>
        <end position="1036"/>
    </location>
</feature>
<feature type="region of interest" description="Disordered" evidence="14">
    <location>
        <begin position="1"/>
        <end position="67"/>
    </location>
</feature>
<name>A0A1J8R463_9AGAM</name>
<comment type="caution">
    <text evidence="20">The sequence shown here is derived from an EMBL/GenBank/DDBJ whole genome shotgun (WGS) entry which is preliminary data.</text>
</comment>
<protein>
    <recommendedName>
        <fullName evidence="2">RNA helicase</fullName>
        <ecNumber evidence="2">3.6.4.13</ecNumber>
    </recommendedName>
</protein>
<proteinExistence type="predicted"/>
<evidence type="ECO:0000256" key="8">
    <source>
        <dbReference type="ARBA" id="ARBA00022884"/>
    </source>
</evidence>
<dbReference type="PROSITE" id="PS50009">
    <property type="entry name" value="RASGEF_CAT"/>
    <property type="match status" value="1"/>
</dbReference>
<evidence type="ECO:0000256" key="4">
    <source>
        <dbReference type="ARBA" id="ARBA00022741"/>
    </source>
</evidence>
<evidence type="ECO:0000259" key="17">
    <source>
        <dbReference type="PROSITE" id="PS51192"/>
    </source>
</evidence>
<evidence type="ECO:0000256" key="6">
    <source>
        <dbReference type="ARBA" id="ARBA00022806"/>
    </source>
</evidence>
<dbReference type="GO" id="GO:0016787">
    <property type="term" value="F:hydrolase activity"/>
    <property type="evidence" value="ECO:0007669"/>
    <property type="project" value="UniProtKB-KW"/>
</dbReference>
<evidence type="ECO:0000313" key="21">
    <source>
        <dbReference type="Proteomes" id="UP000183567"/>
    </source>
</evidence>
<dbReference type="InterPro" id="IPR024790">
    <property type="entry name" value="APC4_long_dom"/>
</dbReference>
<evidence type="ECO:0000256" key="2">
    <source>
        <dbReference type="ARBA" id="ARBA00012552"/>
    </source>
</evidence>
<dbReference type="Proteomes" id="UP000183567">
    <property type="component" value="Unassembled WGS sequence"/>
</dbReference>
<dbReference type="CDD" id="cd06224">
    <property type="entry name" value="REM"/>
    <property type="match status" value="1"/>
</dbReference>
<keyword evidence="9" id="KW-0539">Nucleus</keyword>
<keyword evidence="3" id="KW-0690">Ribosome biogenesis</keyword>
<dbReference type="InterPro" id="IPR023578">
    <property type="entry name" value="Ras_GEF_dom_sf"/>
</dbReference>
<dbReference type="PANTHER" id="PTHR47959">
    <property type="entry name" value="ATP-DEPENDENT RNA HELICASE RHLE-RELATED"/>
    <property type="match status" value="1"/>
</dbReference>
<feature type="compositionally biased region" description="Low complexity" evidence="14">
    <location>
        <begin position="717"/>
        <end position="729"/>
    </location>
</feature>
<dbReference type="Pfam" id="PF00618">
    <property type="entry name" value="RasGEF_N"/>
    <property type="match status" value="1"/>
</dbReference>
<dbReference type="Pfam" id="PF00271">
    <property type="entry name" value="Helicase_C"/>
    <property type="match status" value="1"/>
</dbReference>
<dbReference type="GO" id="GO:0003723">
    <property type="term" value="F:RNA binding"/>
    <property type="evidence" value="ECO:0007669"/>
    <property type="project" value="UniProtKB-KW"/>
</dbReference>
<dbReference type="InterPro" id="IPR000651">
    <property type="entry name" value="Ras-like_Gua-exchang_fac_N"/>
</dbReference>
<evidence type="ECO:0000259" key="16">
    <source>
        <dbReference type="PROSITE" id="PS50212"/>
    </source>
</evidence>
<evidence type="ECO:0000256" key="12">
    <source>
        <dbReference type="PROSITE-ProRule" id="PRU00552"/>
    </source>
</evidence>
<feature type="domain" description="Helicase ATP-binding" evidence="17">
    <location>
        <begin position="1287"/>
        <end position="1463"/>
    </location>
</feature>
<dbReference type="GO" id="GO:0005085">
    <property type="term" value="F:guanyl-nucleotide exchange factor activity"/>
    <property type="evidence" value="ECO:0007669"/>
    <property type="project" value="UniProtKB-KW"/>
</dbReference>
<dbReference type="GO" id="GO:0005524">
    <property type="term" value="F:ATP binding"/>
    <property type="evidence" value="ECO:0007669"/>
    <property type="project" value="UniProtKB-KW"/>
</dbReference>
<evidence type="ECO:0000256" key="7">
    <source>
        <dbReference type="ARBA" id="ARBA00022840"/>
    </source>
</evidence>
<dbReference type="PANTHER" id="PTHR47959:SF1">
    <property type="entry name" value="ATP-DEPENDENT RNA HELICASE DBPA"/>
    <property type="match status" value="1"/>
</dbReference>
<feature type="compositionally biased region" description="Acidic residues" evidence="14">
    <location>
        <begin position="1208"/>
        <end position="1229"/>
    </location>
</feature>
<dbReference type="InterPro" id="IPR001650">
    <property type="entry name" value="Helicase_C-like"/>
</dbReference>
<feature type="short sequence motif" description="Q motif" evidence="12">
    <location>
        <begin position="1256"/>
        <end position="1284"/>
    </location>
</feature>
<feature type="compositionally biased region" description="Low complexity" evidence="14">
    <location>
        <begin position="476"/>
        <end position="485"/>
    </location>
</feature>
<dbReference type="SMART" id="SM00147">
    <property type="entry name" value="RasGEF"/>
    <property type="match status" value="1"/>
</dbReference>
<dbReference type="GO" id="GO:0042254">
    <property type="term" value="P:ribosome biogenesis"/>
    <property type="evidence" value="ECO:0007669"/>
    <property type="project" value="UniProtKB-KW"/>
</dbReference>
<dbReference type="CDD" id="cd00882">
    <property type="entry name" value="Ras_like_GTPase"/>
    <property type="match status" value="1"/>
</dbReference>
<evidence type="ECO:0000256" key="9">
    <source>
        <dbReference type="ARBA" id="ARBA00023242"/>
    </source>
</evidence>